<evidence type="ECO:0000313" key="1">
    <source>
        <dbReference type="EMBL" id="GEU61088.1"/>
    </source>
</evidence>
<dbReference type="EMBL" id="BKCJ010004447">
    <property type="protein sequence ID" value="GEU61088.1"/>
    <property type="molecule type" value="Genomic_DNA"/>
</dbReference>
<gene>
    <name evidence="1" type="ORF">Tci_033066</name>
</gene>
<dbReference type="AlphaFoldDB" id="A0A6L2LHG3"/>
<comment type="caution">
    <text evidence="1">The sequence shown here is derived from an EMBL/GenBank/DDBJ whole genome shotgun (WGS) entry which is preliminary data.</text>
</comment>
<accession>A0A6L2LHG3</accession>
<name>A0A6L2LHG3_TANCI</name>
<sequence length="105" mass="12740">MMVNQVLVLMKKEIDKELKLEEKFRSLCSKMADIVRNRAKYIEELERYPWLRANVDAVEIARVLKNAQLIDIKKVRDDSEEDEEEKKWEEEQVRKWLGMRQEGMR</sequence>
<organism evidence="1">
    <name type="scientific">Tanacetum cinerariifolium</name>
    <name type="common">Dalmatian daisy</name>
    <name type="synonym">Chrysanthemum cinerariifolium</name>
    <dbReference type="NCBI Taxonomy" id="118510"/>
    <lineage>
        <taxon>Eukaryota</taxon>
        <taxon>Viridiplantae</taxon>
        <taxon>Streptophyta</taxon>
        <taxon>Embryophyta</taxon>
        <taxon>Tracheophyta</taxon>
        <taxon>Spermatophyta</taxon>
        <taxon>Magnoliopsida</taxon>
        <taxon>eudicotyledons</taxon>
        <taxon>Gunneridae</taxon>
        <taxon>Pentapetalae</taxon>
        <taxon>asterids</taxon>
        <taxon>campanulids</taxon>
        <taxon>Asterales</taxon>
        <taxon>Asteraceae</taxon>
        <taxon>Asteroideae</taxon>
        <taxon>Anthemideae</taxon>
        <taxon>Anthemidinae</taxon>
        <taxon>Tanacetum</taxon>
    </lineage>
</organism>
<protein>
    <submittedName>
        <fullName evidence="1">Uncharacterized protein</fullName>
    </submittedName>
</protein>
<reference evidence="1" key="1">
    <citation type="journal article" date="2019" name="Sci. Rep.">
        <title>Draft genome of Tanacetum cinerariifolium, the natural source of mosquito coil.</title>
        <authorList>
            <person name="Yamashiro T."/>
            <person name="Shiraishi A."/>
            <person name="Satake H."/>
            <person name="Nakayama K."/>
        </authorList>
    </citation>
    <scope>NUCLEOTIDE SEQUENCE</scope>
</reference>
<proteinExistence type="predicted"/>